<comment type="caution">
    <text evidence="4">The sequence shown here is derived from an EMBL/GenBank/DDBJ whole genome shotgun (WGS) entry which is preliminary data.</text>
</comment>
<dbReference type="AlphaFoldDB" id="A0A9W6Y4G0"/>
<dbReference type="PANTHER" id="PTHR15503">
    <property type="entry name" value="LDOC1 RELATED"/>
    <property type="match status" value="1"/>
</dbReference>
<dbReference type="GO" id="GO:0003676">
    <property type="term" value="F:nucleic acid binding"/>
    <property type="evidence" value="ECO:0007669"/>
    <property type="project" value="InterPro"/>
</dbReference>
<organism evidence="4 5">
    <name type="scientific">Phytophthora fragariaefolia</name>
    <dbReference type="NCBI Taxonomy" id="1490495"/>
    <lineage>
        <taxon>Eukaryota</taxon>
        <taxon>Sar</taxon>
        <taxon>Stramenopiles</taxon>
        <taxon>Oomycota</taxon>
        <taxon>Peronosporomycetes</taxon>
        <taxon>Peronosporales</taxon>
        <taxon>Peronosporaceae</taxon>
        <taxon>Phytophthora</taxon>
    </lineage>
</organism>
<dbReference type="PANTHER" id="PTHR15503:SF22">
    <property type="entry name" value="TRANSPOSON TY3-I GAG POLYPROTEIN"/>
    <property type="match status" value="1"/>
</dbReference>
<dbReference type="InterPro" id="IPR001878">
    <property type="entry name" value="Znf_CCHC"/>
</dbReference>
<feature type="region of interest" description="Disordered" evidence="2">
    <location>
        <begin position="234"/>
        <end position="257"/>
    </location>
</feature>
<sequence>MDTYTKSVPVESDCSNRYQVSRCTHKVRSTQVSKVADSAQLMHSMLAAMEKQTQLIDELRKSRQLSELKLDGVKMPSYGGALKESFQLYREQVEQYFLAKDIDWKDSKLSERILAVLAGSLRYGSARWYIVKKGDVKSVQDFFEKLEEEFVPPDLQERLRDQMNDLKERQCRDLPDYISKLGHLITQVKEMSELDKIMYFLRGLPSSIREEVQYRRSATLTDAITVALDYDRSHAHRRSSEGARDRPRYRSYDNRRSRCYNDGPVPMEIDNIRVPSKEECMRRNLCFRCGSSAHRARQCPMQQQQTQMAKRNAPKYNNTGNSQGRKPRMNMVLEEDDQADTIVMDRVTMSVTDIQEQADELQAFMDKTRVEVEATVTAASKVAQETDLCGLQSGFDSGLHAMQPEMVPGVCETPPVQADDSDLHAMLPNLDSSVCGSPPEQEAELHAIQPVSLVQHGSQPTSTTETLKRCPNFVGHGCQHEHDHARFG</sequence>
<evidence type="ECO:0000313" key="4">
    <source>
        <dbReference type="EMBL" id="GMF52207.1"/>
    </source>
</evidence>
<dbReference type="InterPro" id="IPR005162">
    <property type="entry name" value="Retrotrans_gag_dom"/>
</dbReference>
<feature type="domain" description="CCHC-type" evidence="3">
    <location>
        <begin position="286"/>
        <end position="300"/>
    </location>
</feature>
<name>A0A9W6Y4G0_9STRA</name>
<dbReference type="SMART" id="SM00343">
    <property type="entry name" value="ZnF_C2HC"/>
    <property type="match status" value="1"/>
</dbReference>
<dbReference type="PROSITE" id="PS50158">
    <property type="entry name" value="ZF_CCHC"/>
    <property type="match status" value="1"/>
</dbReference>
<accession>A0A9W6Y4G0</accession>
<keyword evidence="5" id="KW-1185">Reference proteome</keyword>
<proteinExistence type="predicted"/>
<dbReference type="GO" id="GO:0008270">
    <property type="term" value="F:zinc ion binding"/>
    <property type="evidence" value="ECO:0007669"/>
    <property type="project" value="UniProtKB-KW"/>
</dbReference>
<evidence type="ECO:0000313" key="5">
    <source>
        <dbReference type="Proteomes" id="UP001165121"/>
    </source>
</evidence>
<dbReference type="Pfam" id="PF03732">
    <property type="entry name" value="Retrotrans_gag"/>
    <property type="match status" value="1"/>
</dbReference>
<reference evidence="4" key="1">
    <citation type="submission" date="2023-04" db="EMBL/GenBank/DDBJ databases">
        <title>Phytophthora fragariaefolia NBRC 109709.</title>
        <authorList>
            <person name="Ichikawa N."/>
            <person name="Sato H."/>
            <person name="Tonouchi N."/>
        </authorList>
    </citation>
    <scope>NUCLEOTIDE SEQUENCE</scope>
    <source>
        <strain evidence="4">NBRC 109709</strain>
    </source>
</reference>
<keyword evidence="1" id="KW-0479">Metal-binding</keyword>
<evidence type="ECO:0000259" key="3">
    <source>
        <dbReference type="PROSITE" id="PS50158"/>
    </source>
</evidence>
<feature type="compositionally biased region" description="Polar residues" evidence="2">
    <location>
        <begin position="315"/>
        <end position="324"/>
    </location>
</feature>
<feature type="compositionally biased region" description="Basic and acidic residues" evidence="2">
    <location>
        <begin position="234"/>
        <end position="256"/>
    </location>
</feature>
<feature type="region of interest" description="Disordered" evidence="2">
    <location>
        <begin position="307"/>
        <end position="326"/>
    </location>
</feature>
<protein>
    <submittedName>
        <fullName evidence="4">Unnamed protein product</fullName>
    </submittedName>
</protein>
<dbReference type="InterPro" id="IPR032567">
    <property type="entry name" value="RTL1-rel"/>
</dbReference>
<gene>
    <name evidence="4" type="ORF">Pfra01_002132100</name>
</gene>
<evidence type="ECO:0000256" key="2">
    <source>
        <dbReference type="SAM" id="MobiDB-lite"/>
    </source>
</evidence>
<keyword evidence="1" id="KW-0863">Zinc-finger</keyword>
<evidence type="ECO:0000256" key="1">
    <source>
        <dbReference type="PROSITE-ProRule" id="PRU00047"/>
    </source>
</evidence>
<keyword evidence="1" id="KW-0862">Zinc</keyword>
<dbReference type="EMBL" id="BSXT01003050">
    <property type="protein sequence ID" value="GMF52207.1"/>
    <property type="molecule type" value="Genomic_DNA"/>
</dbReference>
<dbReference type="Proteomes" id="UP001165121">
    <property type="component" value="Unassembled WGS sequence"/>
</dbReference>
<dbReference type="OrthoDB" id="122605at2759"/>